<name>A0ABP6KSB7_9ACTN</name>
<protein>
    <recommendedName>
        <fullName evidence="3">Polyketide cyclase</fullName>
    </recommendedName>
</protein>
<organism evidence="1 2">
    <name type="scientific">Streptosporangium longisporum</name>
    <dbReference type="NCBI Taxonomy" id="46187"/>
    <lineage>
        <taxon>Bacteria</taxon>
        <taxon>Bacillati</taxon>
        <taxon>Actinomycetota</taxon>
        <taxon>Actinomycetes</taxon>
        <taxon>Streptosporangiales</taxon>
        <taxon>Streptosporangiaceae</taxon>
        <taxon>Streptosporangium</taxon>
    </lineage>
</organism>
<dbReference type="Gene3D" id="3.30.530.20">
    <property type="match status" value="1"/>
</dbReference>
<comment type="caution">
    <text evidence="1">The sequence shown here is derived from an EMBL/GenBank/DDBJ whole genome shotgun (WGS) entry which is preliminary data.</text>
</comment>
<keyword evidence="2" id="KW-1185">Reference proteome</keyword>
<dbReference type="RefSeq" id="WP_344899148.1">
    <property type="nucleotide sequence ID" value="NZ_BAAAWD010000014.1"/>
</dbReference>
<proteinExistence type="predicted"/>
<reference evidence="2" key="1">
    <citation type="journal article" date="2019" name="Int. J. Syst. Evol. Microbiol.">
        <title>The Global Catalogue of Microorganisms (GCM) 10K type strain sequencing project: providing services to taxonomists for standard genome sequencing and annotation.</title>
        <authorList>
            <consortium name="The Broad Institute Genomics Platform"/>
            <consortium name="The Broad Institute Genome Sequencing Center for Infectious Disease"/>
            <person name="Wu L."/>
            <person name="Ma J."/>
        </authorList>
    </citation>
    <scope>NUCLEOTIDE SEQUENCE [LARGE SCALE GENOMIC DNA]</scope>
    <source>
        <strain evidence="2">JCM 3106</strain>
    </source>
</reference>
<dbReference type="EMBL" id="BAAAWD010000014">
    <property type="protein sequence ID" value="GAA3018731.1"/>
    <property type="molecule type" value="Genomic_DNA"/>
</dbReference>
<gene>
    <name evidence="1" type="ORF">GCM10017559_48510</name>
</gene>
<dbReference type="InterPro" id="IPR019587">
    <property type="entry name" value="Polyketide_cyclase/dehydratase"/>
</dbReference>
<evidence type="ECO:0008006" key="3">
    <source>
        <dbReference type="Google" id="ProtNLM"/>
    </source>
</evidence>
<evidence type="ECO:0000313" key="1">
    <source>
        <dbReference type="EMBL" id="GAA3018731.1"/>
    </source>
</evidence>
<accession>A0ABP6KSB7</accession>
<dbReference type="Pfam" id="PF10604">
    <property type="entry name" value="Polyketide_cyc2"/>
    <property type="match status" value="1"/>
</dbReference>
<evidence type="ECO:0000313" key="2">
    <source>
        <dbReference type="Proteomes" id="UP001499930"/>
    </source>
</evidence>
<dbReference type="Proteomes" id="UP001499930">
    <property type="component" value="Unassembled WGS sequence"/>
</dbReference>
<dbReference type="InterPro" id="IPR023393">
    <property type="entry name" value="START-like_dom_sf"/>
</dbReference>
<sequence length="163" mass="17845">MGTITGMRVVRTSLDTAARLFLDWSRDPLWRAQVRRMDVEPPGRAVTGQRIVEELRFAGLTFVTPTRVERAGPTFAEYRGGGAAVTVSGSRRLEARPDGVVTLVATLDVRLRGPLRPLTGLLIPSYRRLQEDDLDRLAAILGDGVPDEDLTSSRSRPAAGGHR</sequence>
<dbReference type="SUPFAM" id="SSF55961">
    <property type="entry name" value="Bet v1-like"/>
    <property type="match status" value="1"/>
</dbReference>